<keyword evidence="1" id="KW-0732">Signal</keyword>
<reference evidence="2 3" key="1">
    <citation type="submission" date="2022-05" db="EMBL/GenBank/DDBJ databases">
        <title>Luteimonas sp. SX5, whole genome shotgun sequencing project.</title>
        <authorList>
            <person name="Zhao G."/>
            <person name="Shen L."/>
        </authorList>
    </citation>
    <scope>NUCLEOTIDE SEQUENCE [LARGE SCALE GENOMIC DNA]</scope>
    <source>
        <strain evidence="2 3">SX5</strain>
    </source>
</reference>
<comment type="caution">
    <text evidence="2">The sequence shown here is derived from an EMBL/GenBank/DDBJ whole genome shotgun (WGS) entry which is preliminary data.</text>
</comment>
<protein>
    <submittedName>
        <fullName evidence="2">Uncharacterized protein</fullName>
    </submittedName>
</protein>
<organism evidence="2 3">
    <name type="scientific">Luteimonas galliterrae</name>
    <dbReference type="NCBI Taxonomy" id="2940486"/>
    <lineage>
        <taxon>Bacteria</taxon>
        <taxon>Pseudomonadati</taxon>
        <taxon>Pseudomonadota</taxon>
        <taxon>Gammaproteobacteria</taxon>
        <taxon>Lysobacterales</taxon>
        <taxon>Lysobacteraceae</taxon>
        <taxon>Luteimonas</taxon>
    </lineage>
</organism>
<dbReference type="RefSeq" id="WP_249475128.1">
    <property type="nucleotide sequence ID" value="NZ_JAMBEP010000003.1"/>
</dbReference>
<feature type="signal peptide" evidence="1">
    <location>
        <begin position="1"/>
        <end position="24"/>
    </location>
</feature>
<evidence type="ECO:0000313" key="2">
    <source>
        <dbReference type="EMBL" id="MCL1635506.1"/>
    </source>
</evidence>
<feature type="chain" id="PRO_5045568934" evidence="1">
    <location>
        <begin position="25"/>
        <end position="129"/>
    </location>
</feature>
<sequence length="129" mass="14350">MHPRKPMWALTCALPIVAAFPVAAQTRYVQLINDTHDRIESFSLAQEGGAWVAMPLGDRGLSAGTGETLAIGYREGDGCLYDARIVLRGETFIHRGLDFCRYVSYHPGRYLRVSASPAERRVAQDADRR</sequence>
<dbReference type="EMBL" id="JAMBEP010000003">
    <property type="protein sequence ID" value="MCL1635506.1"/>
    <property type="molecule type" value="Genomic_DNA"/>
</dbReference>
<accession>A0ABT0MKU5</accession>
<gene>
    <name evidence="2" type="ORF">M2650_12825</name>
</gene>
<name>A0ABT0MKU5_9GAMM</name>
<proteinExistence type="predicted"/>
<keyword evidence="3" id="KW-1185">Reference proteome</keyword>
<evidence type="ECO:0000313" key="3">
    <source>
        <dbReference type="Proteomes" id="UP001431217"/>
    </source>
</evidence>
<evidence type="ECO:0000256" key="1">
    <source>
        <dbReference type="SAM" id="SignalP"/>
    </source>
</evidence>
<dbReference type="Proteomes" id="UP001431217">
    <property type="component" value="Unassembled WGS sequence"/>
</dbReference>